<evidence type="ECO:0000256" key="3">
    <source>
        <dbReference type="ARBA" id="ARBA00022475"/>
    </source>
</evidence>
<keyword evidence="2 9" id="KW-0813">Transport</keyword>
<dbReference type="Pfam" id="PF02416">
    <property type="entry name" value="TatA_B_E"/>
    <property type="match status" value="1"/>
</dbReference>
<dbReference type="EMBL" id="JBHSDC010000022">
    <property type="protein sequence ID" value="MFC4232370.1"/>
    <property type="molecule type" value="Genomic_DNA"/>
</dbReference>
<evidence type="ECO:0000256" key="9">
    <source>
        <dbReference type="HAMAP-Rule" id="MF_00236"/>
    </source>
</evidence>
<gene>
    <name evidence="9" type="primary">tatA</name>
    <name evidence="11" type="ORF">ACFOW1_10740</name>
</gene>
<keyword evidence="3 9" id="KW-1003">Cell membrane</keyword>
<feature type="compositionally biased region" description="Low complexity" evidence="10">
    <location>
        <begin position="61"/>
        <end position="72"/>
    </location>
</feature>
<keyword evidence="8 9" id="KW-0472">Membrane</keyword>
<evidence type="ECO:0000256" key="1">
    <source>
        <dbReference type="ARBA" id="ARBA00004162"/>
    </source>
</evidence>
<accession>A0ABV8PYQ5</accession>
<keyword evidence="7 9" id="KW-0811">Translocation</keyword>
<comment type="similarity">
    <text evidence="9">Belongs to the TatA/E family.</text>
</comment>
<keyword evidence="5 9" id="KW-0653">Protein transport</keyword>
<dbReference type="InterPro" id="IPR003369">
    <property type="entry name" value="TatA/B/E"/>
</dbReference>
<keyword evidence="6 9" id="KW-1133">Transmembrane helix</keyword>
<protein>
    <recommendedName>
        <fullName evidence="9">Sec-independent protein translocase protein TatA</fullName>
    </recommendedName>
</protein>
<dbReference type="HAMAP" id="MF_00236">
    <property type="entry name" value="TatA_E"/>
    <property type="match status" value="1"/>
</dbReference>
<evidence type="ECO:0000256" key="2">
    <source>
        <dbReference type="ARBA" id="ARBA00022448"/>
    </source>
</evidence>
<dbReference type="Gene3D" id="1.20.5.3310">
    <property type="match status" value="1"/>
</dbReference>
<sequence>MGDLFAPQHLILILVIVVFLFGGKKIPELMRGLGKGIREFKDAKDNVKREIEEHINEDSSTKSTSTNSTSNN</sequence>
<name>A0ABV8PYQ5_9BACT</name>
<comment type="subunit">
    <text evidence="9">Forms a complex with TatC.</text>
</comment>
<comment type="function">
    <text evidence="9">Part of the twin-arginine translocation (Tat) system that transports large folded proteins containing a characteristic twin-arginine motif in their signal peptide across membranes. TatA could form the protein-conducting channel of the Tat system.</text>
</comment>
<evidence type="ECO:0000256" key="4">
    <source>
        <dbReference type="ARBA" id="ARBA00022692"/>
    </source>
</evidence>
<dbReference type="Proteomes" id="UP001595906">
    <property type="component" value="Unassembled WGS sequence"/>
</dbReference>
<reference evidence="12" key="1">
    <citation type="journal article" date="2019" name="Int. J. Syst. Evol. Microbiol.">
        <title>The Global Catalogue of Microorganisms (GCM) 10K type strain sequencing project: providing services to taxonomists for standard genome sequencing and annotation.</title>
        <authorList>
            <consortium name="The Broad Institute Genomics Platform"/>
            <consortium name="The Broad Institute Genome Sequencing Center for Infectious Disease"/>
            <person name="Wu L."/>
            <person name="Ma J."/>
        </authorList>
    </citation>
    <scope>NUCLEOTIDE SEQUENCE [LARGE SCALE GENOMIC DNA]</scope>
    <source>
        <strain evidence="12">CECT 8010</strain>
    </source>
</reference>
<keyword evidence="4 9" id="KW-0812">Transmembrane</keyword>
<comment type="subcellular location">
    <subcellularLocation>
        <location evidence="1 9">Cell membrane</location>
        <topology evidence="1 9">Single-pass membrane protein</topology>
    </subcellularLocation>
</comment>
<evidence type="ECO:0000256" key="6">
    <source>
        <dbReference type="ARBA" id="ARBA00022989"/>
    </source>
</evidence>
<dbReference type="RefSeq" id="WP_379014196.1">
    <property type="nucleotide sequence ID" value="NZ_JBHSDC010000022.1"/>
</dbReference>
<evidence type="ECO:0000256" key="8">
    <source>
        <dbReference type="ARBA" id="ARBA00023136"/>
    </source>
</evidence>
<proteinExistence type="inferred from homology"/>
<keyword evidence="12" id="KW-1185">Reference proteome</keyword>
<dbReference type="PANTHER" id="PTHR42982:SF1">
    <property type="entry name" value="SEC-INDEPENDENT PROTEIN TRANSLOCASE PROTEIN TATA"/>
    <property type="match status" value="1"/>
</dbReference>
<feature type="transmembrane region" description="Helical" evidence="9">
    <location>
        <begin position="6"/>
        <end position="23"/>
    </location>
</feature>
<dbReference type="PANTHER" id="PTHR42982">
    <property type="entry name" value="SEC-INDEPENDENT PROTEIN TRANSLOCASE PROTEIN TATA"/>
    <property type="match status" value="1"/>
</dbReference>
<dbReference type="NCBIfam" id="TIGR01411">
    <property type="entry name" value="tatAE"/>
    <property type="match status" value="1"/>
</dbReference>
<evidence type="ECO:0000313" key="12">
    <source>
        <dbReference type="Proteomes" id="UP001595906"/>
    </source>
</evidence>
<feature type="region of interest" description="Disordered" evidence="10">
    <location>
        <begin position="51"/>
        <end position="72"/>
    </location>
</feature>
<evidence type="ECO:0000313" key="11">
    <source>
        <dbReference type="EMBL" id="MFC4232370.1"/>
    </source>
</evidence>
<evidence type="ECO:0000256" key="7">
    <source>
        <dbReference type="ARBA" id="ARBA00023010"/>
    </source>
</evidence>
<feature type="compositionally biased region" description="Basic and acidic residues" evidence="10">
    <location>
        <begin position="51"/>
        <end position="60"/>
    </location>
</feature>
<comment type="caution">
    <text evidence="11">The sequence shown here is derived from an EMBL/GenBank/DDBJ whole genome shotgun (WGS) entry which is preliminary data.</text>
</comment>
<organism evidence="11 12">
    <name type="scientific">Parasediminibacterium paludis</name>
    <dbReference type="NCBI Taxonomy" id="908966"/>
    <lineage>
        <taxon>Bacteria</taxon>
        <taxon>Pseudomonadati</taxon>
        <taxon>Bacteroidota</taxon>
        <taxon>Chitinophagia</taxon>
        <taxon>Chitinophagales</taxon>
        <taxon>Chitinophagaceae</taxon>
        <taxon>Parasediminibacterium</taxon>
    </lineage>
</organism>
<dbReference type="InterPro" id="IPR006312">
    <property type="entry name" value="TatA/E"/>
</dbReference>
<evidence type="ECO:0000256" key="5">
    <source>
        <dbReference type="ARBA" id="ARBA00022927"/>
    </source>
</evidence>
<evidence type="ECO:0000256" key="10">
    <source>
        <dbReference type="SAM" id="MobiDB-lite"/>
    </source>
</evidence>